<dbReference type="InterPro" id="IPR000008">
    <property type="entry name" value="C2_dom"/>
</dbReference>
<evidence type="ECO:0000313" key="3">
    <source>
        <dbReference type="EMBL" id="CAE2308876.1"/>
    </source>
</evidence>
<organism evidence="3">
    <name type="scientific">Paramoeba aestuarina</name>
    <dbReference type="NCBI Taxonomy" id="180227"/>
    <lineage>
        <taxon>Eukaryota</taxon>
        <taxon>Amoebozoa</taxon>
        <taxon>Discosea</taxon>
        <taxon>Flabellinia</taxon>
        <taxon>Dactylopodida</taxon>
        <taxon>Paramoebidae</taxon>
        <taxon>Paramoeba</taxon>
    </lineage>
</organism>
<dbReference type="SMART" id="SM00239">
    <property type="entry name" value="C2"/>
    <property type="match status" value="1"/>
</dbReference>
<dbReference type="InterPro" id="IPR011990">
    <property type="entry name" value="TPR-like_helical_dom_sf"/>
</dbReference>
<dbReference type="SUPFAM" id="SSF49562">
    <property type="entry name" value="C2 domain (Calcium/lipid-binding domain, CaLB)"/>
    <property type="match status" value="1"/>
</dbReference>
<protein>
    <recommendedName>
        <fullName evidence="2">C2 domain-containing protein</fullName>
    </recommendedName>
</protein>
<evidence type="ECO:0000259" key="2">
    <source>
        <dbReference type="PROSITE" id="PS50004"/>
    </source>
</evidence>
<dbReference type="SUPFAM" id="SSF81901">
    <property type="entry name" value="HCP-like"/>
    <property type="match status" value="1"/>
</dbReference>
<dbReference type="CDD" id="cd00030">
    <property type="entry name" value="C2"/>
    <property type="match status" value="1"/>
</dbReference>
<dbReference type="InterPro" id="IPR006597">
    <property type="entry name" value="Sel1-like"/>
</dbReference>
<dbReference type="PROSITE" id="PS50004">
    <property type="entry name" value="C2"/>
    <property type="match status" value="1"/>
</dbReference>
<gene>
    <name evidence="3" type="ORF">NAES01612_LOCUS12932</name>
</gene>
<dbReference type="Pfam" id="PF00168">
    <property type="entry name" value="C2"/>
    <property type="match status" value="1"/>
</dbReference>
<dbReference type="Pfam" id="PF08238">
    <property type="entry name" value="Sel1"/>
    <property type="match status" value="6"/>
</dbReference>
<dbReference type="AlphaFoldDB" id="A0A7S4NU98"/>
<dbReference type="InterPro" id="IPR052945">
    <property type="entry name" value="Mitotic_Regulator"/>
</dbReference>
<dbReference type="SMART" id="SM00671">
    <property type="entry name" value="SEL1"/>
    <property type="match status" value="6"/>
</dbReference>
<name>A0A7S4NU98_9EUKA</name>
<feature type="region of interest" description="Disordered" evidence="1">
    <location>
        <begin position="395"/>
        <end position="487"/>
    </location>
</feature>
<dbReference type="EMBL" id="HBKR01019766">
    <property type="protein sequence ID" value="CAE2308876.1"/>
    <property type="molecule type" value="Transcribed_RNA"/>
</dbReference>
<feature type="compositionally biased region" description="Basic and acidic residues" evidence="1">
    <location>
        <begin position="460"/>
        <end position="475"/>
    </location>
</feature>
<dbReference type="InterPro" id="IPR035892">
    <property type="entry name" value="C2_domain_sf"/>
</dbReference>
<accession>A0A7S4NU98</accession>
<dbReference type="PANTHER" id="PTHR43628">
    <property type="entry name" value="ACTIVATOR OF C KINASE PROTEIN 1-RELATED"/>
    <property type="match status" value="1"/>
</dbReference>
<sequence length="487" mass="53831">MSSSSVAASPNRGAQTTLYLVEGKDLIAMDYTGKSDPFICVMVIEPGKKARQIYQSEVIEQTLTPTWNESVRIKNTFLQDEGVVFRFDLYDKDAFSNDYMGHFEIPVTEMKKSFDKWFPLLPKKGKKASTVSGALKIKCVAQGDAVDTREMVAQASLKIKAGEYVAATALLKEASEHGNHTAKRDLALLLKEGKGEEKDPMEARRLLTQASKNGDAVAENCLGYMKHYGIGGTKNLIEAKEHYEIAANADLAAGKYNLGYAYFTGAGVQQDYEKARQYFGDAAEVCYPPALNNLGFCYQFGLGGDKDVKEAVSCYEKAVFRDYAPAMVNLGQYKQFVVGGKEGEQEAKKLYEQALELENDNPQAWFCLGLCLELGVGGEEPDLDKAKKAYEAANKYGESEGEKALKRLRRGGAKKRERSLSSRGGDKKNQKNRPSKKLTLSTSSAQGKRGHRRTRSVGTSEDKDKEKEKEKEKLKAPASPQMRGRGK</sequence>
<feature type="compositionally biased region" description="Basic and acidic residues" evidence="1">
    <location>
        <begin position="418"/>
        <end position="429"/>
    </location>
</feature>
<feature type="domain" description="C2" evidence="2">
    <location>
        <begin position="1"/>
        <end position="122"/>
    </location>
</feature>
<feature type="compositionally biased region" description="Basic residues" evidence="1">
    <location>
        <begin position="406"/>
        <end position="417"/>
    </location>
</feature>
<dbReference type="PANTHER" id="PTHR43628:SF1">
    <property type="entry name" value="CHITIN SYNTHASE REGULATORY FACTOR 2-RELATED"/>
    <property type="match status" value="1"/>
</dbReference>
<reference evidence="3" key="1">
    <citation type="submission" date="2021-01" db="EMBL/GenBank/DDBJ databases">
        <authorList>
            <person name="Corre E."/>
            <person name="Pelletier E."/>
            <person name="Niang G."/>
            <person name="Scheremetjew M."/>
            <person name="Finn R."/>
            <person name="Kale V."/>
            <person name="Holt S."/>
            <person name="Cochrane G."/>
            <person name="Meng A."/>
            <person name="Brown T."/>
            <person name="Cohen L."/>
        </authorList>
    </citation>
    <scope>NUCLEOTIDE SEQUENCE</scope>
    <source>
        <strain evidence="3">SoJaBio B1-5/56/2</strain>
    </source>
</reference>
<dbReference type="Gene3D" id="2.60.40.150">
    <property type="entry name" value="C2 domain"/>
    <property type="match status" value="1"/>
</dbReference>
<evidence type="ECO:0000256" key="1">
    <source>
        <dbReference type="SAM" id="MobiDB-lite"/>
    </source>
</evidence>
<proteinExistence type="predicted"/>
<dbReference type="Gene3D" id="1.25.40.10">
    <property type="entry name" value="Tetratricopeptide repeat domain"/>
    <property type="match status" value="1"/>
</dbReference>